<comment type="caution">
    <text evidence="2">The sequence shown here is derived from an EMBL/GenBank/DDBJ whole genome shotgun (WGS) entry which is preliminary data.</text>
</comment>
<dbReference type="GO" id="GO:0003676">
    <property type="term" value="F:nucleic acid binding"/>
    <property type="evidence" value="ECO:0007669"/>
    <property type="project" value="InterPro"/>
</dbReference>
<feature type="non-terminal residue" evidence="2">
    <location>
        <position position="1"/>
    </location>
</feature>
<name>T1B3B7_9ZZZZ</name>
<dbReference type="Pfam" id="PF03104">
    <property type="entry name" value="DNA_pol_B_exo1"/>
    <property type="match status" value="1"/>
</dbReference>
<organism evidence="2">
    <name type="scientific">mine drainage metagenome</name>
    <dbReference type="NCBI Taxonomy" id="410659"/>
    <lineage>
        <taxon>unclassified sequences</taxon>
        <taxon>metagenomes</taxon>
        <taxon>ecological metagenomes</taxon>
    </lineage>
</organism>
<evidence type="ECO:0000313" key="2">
    <source>
        <dbReference type="EMBL" id="EQD47324.1"/>
    </source>
</evidence>
<dbReference type="InterPro" id="IPR036397">
    <property type="entry name" value="RNaseH_sf"/>
</dbReference>
<protein>
    <submittedName>
        <fullName evidence="2">DNA-directed DNA polymerase B</fullName>
    </submittedName>
</protein>
<accession>T1B3B7</accession>
<proteinExistence type="predicted"/>
<gene>
    <name evidence="2" type="ORF">B2A_08480</name>
</gene>
<dbReference type="AlphaFoldDB" id="T1B3B7"/>
<sequence>PSGDADRESITKMGTNDLGKTIKPVKVEEDTKRLFGKNSKVFRIYMETPSDIPKFSSYMMKYGKCYEYDIPFSRRYGIDKDVTPLHTYSFKASKTPEYLRLEEMRFLNEMNDLSLNTLWFDIEVYNPLEVPRENVDPIIMLSYKYISRGKGGGRRIDFQED</sequence>
<dbReference type="InterPro" id="IPR012337">
    <property type="entry name" value="RNaseH-like_sf"/>
</dbReference>
<keyword evidence="2" id="KW-0239">DNA-directed DNA polymerase</keyword>
<evidence type="ECO:0000259" key="1">
    <source>
        <dbReference type="Pfam" id="PF03104"/>
    </source>
</evidence>
<dbReference type="GO" id="GO:0003887">
    <property type="term" value="F:DNA-directed DNA polymerase activity"/>
    <property type="evidence" value="ECO:0007669"/>
    <property type="project" value="UniProtKB-KW"/>
</dbReference>
<feature type="domain" description="DNA-directed DNA polymerase family B exonuclease" evidence="1">
    <location>
        <begin position="64"/>
        <end position="145"/>
    </location>
</feature>
<keyword evidence="2" id="KW-0548">Nucleotidyltransferase</keyword>
<reference evidence="2" key="1">
    <citation type="submission" date="2013-08" db="EMBL/GenBank/DDBJ databases">
        <authorList>
            <person name="Mendez C."/>
            <person name="Richter M."/>
            <person name="Ferrer M."/>
            <person name="Sanchez J."/>
        </authorList>
    </citation>
    <scope>NUCLEOTIDE SEQUENCE</scope>
</reference>
<reference evidence="2" key="2">
    <citation type="journal article" date="2014" name="ISME J.">
        <title>Microbial stratification in low pH oxic and suboxic macroscopic growths along an acid mine drainage.</title>
        <authorList>
            <person name="Mendez-Garcia C."/>
            <person name="Mesa V."/>
            <person name="Sprenger R.R."/>
            <person name="Richter M."/>
            <person name="Diez M.S."/>
            <person name="Solano J."/>
            <person name="Bargiela R."/>
            <person name="Golyshina O.V."/>
            <person name="Manteca A."/>
            <person name="Ramos J.L."/>
            <person name="Gallego J.R."/>
            <person name="Llorente I."/>
            <person name="Martins Dos Santos V.A."/>
            <person name="Jensen O.N."/>
            <person name="Pelaez A.I."/>
            <person name="Sanchez J."/>
            <person name="Ferrer M."/>
        </authorList>
    </citation>
    <scope>NUCLEOTIDE SEQUENCE</scope>
</reference>
<dbReference type="Gene3D" id="3.30.342.10">
    <property type="entry name" value="DNA Polymerase, chain B, domain 1"/>
    <property type="match status" value="1"/>
</dbReference>
<dbReference type="Gene3D" id="3.30.420.10">
    <property type="entry name" value="Ribonuclease H-like superfamily/Ribonuclease H"/>
    <property type="match status" value="1"/>
</dbReference>
<dbReference type="EMBL" id="AUZZ01006109">
    <property type="protein sequence ID" value="EQD47324.1"/>
    <property type="molecule type" value="Genomic_DNA"/>
</dbReference>
<keyword evidence="2" id="KW-0808">Transferase</keyword>
<dbReference type="InterPro" id="IPR006133">
    <property type="entry name" value="DNA-dir_DNA_pol_B_exonuc"/>
</dbReference>
<dbReference type="SUPFAM" id="SSF53098">
    <property type="entry name" value="Ribonuclease H-like"/>
    <property type="match status" value="1"/>
</dbReference>